<evidence type="ECO:0000256" key="3">
    <source>
        <dbReference type="ARBA" id="ARBA00022801"/>
    </source>
</evidence>
<keyword evidence="6" id="KW-0961">Cell wall biogenesis/degradation</keyword>
<reference evidence="12 13" key="1">
    <citation type="submission" date="2016-10" db="EMBL/GenBank/DDBJ databases">
        <authorList>
            <person name="de Groot N.N."/>
        </authorList>
    </citation>
    <scope>NUCLEOTIDE SEQUENCE [LARGE SCALE GENOMIC DNA]</scope>
    <source>
        <strain evidence="12 13">AR40</strain>
    </source>
</reference>
<dbReference type="Gene3D" id="3.40.710.10">
    <property type="entry name" value="DD-peptidase/beta-lactamase superfamily"/>
    <property type="match status" value="1"/>
</dbReference>
<evidence type="ECO:0000256" key="8">
    <source>
        <dbReference type="PIRSR" id="PIRSR618044-2"/>
    </source>
</evidence>
<sequence>MFSDFYKYIYRYNKKNNFFSSLKSILFVAAALLFFSMSVPGCYIEAVAAPDYTAAMEERKKLEIQSNNTDNWPEGPAIGAQAAILMEVNTGTILYAKNIDEELYPASTTKMLTCLIAAENADMNDMVTFSYDAVHSVPRDGSNIGIDAGESMTLEQCLYGIMVGSANECANAVAEHVAGSLDDFADLMNKRAEELGCTHSHFVNANGLFNEDHYTSAHDLALIAGAFFSNELLSSIGNTARYHFTPTDTQPDDFYITNKHKLINGEISYDGILGGKTGYTDEARETLVTCASRNGMKLVCVVLKEESPYQFTDTATLFDYGFNNFQIVNVAETDNYYIPEDTSFFASDNDIFGYSGNVIQWNDDDSIILPITASIDDCTSEVSTDVTGQPSGTIAVVNYLYNGVSVGTARIITGSSQTSFSFSNTKTDSKITPNQSIYVDVKLIIIIVSVVAGSIIFVLNLHAFIQSLHYAGNDPKERRRYKRRQKLLKQHKLTYKKPRKR</sequence>
<feature type="binding site" evidence="8">
    <location>
        <position position="276"/>
    </location>
    <ligand>
        <name>substrate</name>
    </ligand>
</feature>
<evidence type="ECO:0000256" key="7">
    <source>
        <dbReference type="PIRSR" id="PIRSR618044-1"/>
    </source>
</evidence>
<dbReference type="PRINTS" id="PR00725">
    <property type="entry name" value="DADACBPTASE1"/>
</dbReference>
<keyword evidence="10" id="KW-0812">Transmembrane</keyword>
<evidence type="ECO:0000256" key="6">
    <source>
        <dbReference type="ARBA" id="ARBA00023316"/>
    </source>
</evidence>
<evidence type="ECO:0000256" key="2">
    <source>
        <dbReference type="ARBA" id="ARBA00022729"/>
    </source>
</evidence>
<dbReference type="GO" id="GO:0009252">
    <property type="term" value="P:peptidoglycan biosynthetic process"/>
    <property type="evidence" value="ECO:0007669"/>
    <property type="project" value="UniProtKB-KW"/>
</dbReference>
<dbReference type="EMBL" id="FOGJ01000001">
    <property type="protein sequence ID" value="SER00497.1"/>
    <property type="molecule type" value="Genomic_DNA"/>
</dbReference>
<feature type="active site" evidence="7">
    <location>
        <position position="165"/>
    </location>
</feature>
<dbReference type="GO" id="GO:0006508">
    <property type="term" value="P:proteolysis"/>
    <property type="evidence" value="ECO:0007669"/>
    <property type="project" value="InterPro"/>
</dbReference>
<evidence type="ECO:0000256" key="9">
    <source>
        <dbReference type="RuleBase" id="RU004016"/>
    </source>
</evidence>
<name>A0A1H9KNJ9_BUTFI</name>
<keyword evidence="5" id="KW-0573">Peptidoglycan synthesis</keyword>
<evidence type="ECO:0000313" key="13">
    <source>
        <dbReference type="Proteomes" id="UP000182584"/>
    </source>
</evidence>
<evidence type="ECO:0000256" key="5">
    <source>
        <dbReference type="ARBA" id="ARBA00022984"/>
    </source>
</evidence>
<evidence type="ECO:0000256" key="10">
    <source>
        <dbReference type="SAM" id="Phobius"/>
    </source>
</evidence>
<feature type="transmembrane region" description="Helical" evidence="10">
    <location>
        <begin position="443"/>
        <end position="471"/>
    </location>
</feature>
<feature type="domain" description="Peptidase S11 D-alanyl-D-alanine carboxypeptidase A N-terminal" evidence="11">
    <location>
        <begin position="74"/>
        <end position="305"/>
    </location>
</feature>
<dbReference type="SUPFAM" id="SSF56601">
    <property type="entry name" value="beta-lactamase/transpeptidase-like"/>
    <property type="match status" value="1"/>
</dbReference>
<feature type="active site" description="Proton acceptor" evidence="7">
    <location>
        <position position="110"/>
    </location>
</feature>
<dbReference type="AlphaFoldDB" id="A0A1H9KNJ9"/>
<comment type="similarity">
    <text evidence="1 9">Belongs to the peptidase S11 family.</text>
</comment>
<evidence type="ECO:0000256" key="1">
    <source>
        <dbReference type="ARBA" id="ARBA00007164"/>
    </source>
</evidence>
<keyword evidence="12" id="KW-0121">Carboxypeptidase</keyword>
<dbReference type="InterPro" id="IPR018044">
    <property type="entry name" value="Peptidase_S11"/>
</dbReference>
<evidence type="ECO:0000256" key="4">
    <source>
        <dbReference type="ARBA" id="ARBA00022960"/>
    </source>
</evidence>
<dbReference type="eggNOG" id="COG1686">
    <property type="taxonomic scope" value="Bacteria"/>
</dbReference>
<keyword evidence="4" id="KW-0133">Cell shape</keyword>
<protein>
    <submittedName>
        <fullName evidence="12">D-alanyl-D-alanine carboxypeptidase (Penicillin-binding protein 5/6)</fullName>
    </submittedName>
</protein>
<dbReference type="GO" id="GO:0008360">
    <property type="term" value="P:regulation of cell shape"/>
    <property type="evidence" value="ECO:0007669"/>
    <property type="project" value="UniProtKB-KW"/>
</dbReference>
<keyword evidence="10" id="KW-1133">Transmembrane helix</keyword>
<dbReference type="Pfam" id="PF00768">
    <property type="entry name" value="Peptidase_S11"/>
    <property type="match status" value="1"/>
</dbReference>
<keyword evidence="3" id="KW-0378">Hydrolase</keyword>
<evidence type="ECO:0000313" key="12">
    <source>
        <dbReference type="EMBL" id="SER00497.1"/>
    </source>
</evidence>
<dbReference type="InterPro" id="IPR012338">
    <property type="entry name" value="Beta-lactam/transpept-like"/>
</dbReference>
<dbReference type="PANTHER" id="PTHR21581:SF33">
    <property type="entry name" value="D-ALANYL-D-ALANINE CARBOXYPEPTIDASE DACB"/>
    <property type="match status" value="1"/>
</dbReference>
<accession>A0A1H9KNJ9</accession>
<feature type="active site" description="Acyl-ester intermediate" evidence="7">
    <location>
        <position position="107"/>
    </location>
</feature>
<dbReference type="Proteomes" id="UP000182584">
    <property type="component" value="Unassembled WGS sequence"/>
</dbReference>
<dbReference type="PANTHER" id="PTHR21581">
    <property type="entry name" value="D-ALANYL-D-ALANINE CARBOXYPEPTIDASE"/>
    <property type="match status" value="1"/>
</dbReference>
<dbReference type="GO" id="GO:0071555">
    <property type="term" value="P:cell wall organization"/>
    <property type="evidence" value="ECO:0007669"/>
    <property type="project" value="UniProtKB-KW"/>
</dbReference>
<organism evidence="12 13">
    <name type="scientific">Butyrivibrio fibrisolvens</name>
    <dbReference type="NCBI Taxonomy" id="831"/>
    <lineage>
        <taxon>Bacteria</taxon>
        <taxon>Bacillati</taxon>
        <taxon>Bacillota</taxon>
        <taxon>Clostridia</taxon>
        <taxon>Lachnospirales</taxon>
        <taxon>Lachnospiraceae</taxon>
        <taxon>Butyrivibrio</taxon>
    </lineage>
</organism>
<dbReference type="InterPro" id="IPR001967">
    <property type="entry name" value="Peptidase_S11_N"/>
</dbReference>
<keyword evidence="12" id="KW-0645">Protease</keyword>
<gene>
    <name evidence="12" type="ORF">SAMN04487884_101111</name>
</gene>
<dbReference type="GO" id="GO:0009002">
    <property type="term" value="F:serine-type D-Ala-D-Ala carboxypeptidase activity"/>
    <property type="evidence" value="ECO:0007669"/>
    <property type="project" value="InterPro"/>
</dbReference>
<keyword evidence="10" id="KW-0472">Membrane</keyword>
<evidence type="ECO:0000259" key="11">
    <source>
        <dbReference type="Pfam" id="PF00768"/>
    </source>
</evidence>
<proteinExistence type="inferred from homology"/>
<keyword evidence="2" id="KW-0732">Signal</keyword>